<evidence type="ECO:0000256" key="3">
    <source>
        <dbReference type="ARBA" id="ARBA00022630"/>
    </source>
</evidence>
<keyword evidence="4 11" id="KW-0288">FMN</keyword>
<comment type="function">
    <text evidence="11">Involved in the biosynthesis of isoprenoids. Catalyzes the 1,3-allylic rearrangement of the homoallylic substrate isopentenyl (IPP) to its allylic isomer, dimethylallyl diphosphate (DMAPP).</text>
</comment>
<keyword evidence="3 11" id="KW-0285">Flavoprotein</keyword>
<keyword evidence="2 11" id="KW-0963">Cytoplasm</keyword>
<dbReference type="PANTHER" id="PTHR43665">
    <property type="entry name" value="ISOPENTENYL-DIPHOSPHATE DELTA-ISOMERASE"/>
    <property type="match status" value="1"/>
</dbReference>
<evidence type="ECO:0000313" key="13">
    <source>
        <dbReference type="EMBL" id="GAA2575796.1"/>
    </source>
</evidence>
<evidence type="ECO:0000256" key="4">
    <source>
        <dbReference type="ARBA" id="ARBA00022643"/>
    </source>
</evidence>
<feature type="binding site" evidence="11">
    <location>
        <begin position="63"/>
        <end position="65"/>
    </location>
    <ligand>
        <name>FMN</name>
        <dbReference type="ChEBI" id="CHEBI:58210"/>
    </ligand>
</feature>
<evidence type="ECO:0000256" key="1">
    <source>
        <dbReference type="ARBA" id="ARBA00001917"/>
    </source>
</evidence>
<dbReference type="Pfam" id="PF01070">
    <property type="entry name" value="FMN_dh"/>
    <property type="match status" value="1"/>
</dbReference>
<evidence type="ECO:0000256" key="2">
    <source>
        <dbReference type="ARBA" id="ARBA00022490"/>
    </source>
</evidence>
<feature type="binding site" evidence="11">
    <location>
        <position position="214"/>
    </location>
    <ligand>
        <name>FMN</name>
        <dbReference type="ChEBI" id="CHEBI:58210"/>
    </ligand>
</feature>
<feature type="binding site" evidence="11">
    <location>
        <position position="122"/>
    </location>
    <ligand>
        <name>FMN</name>
        <dbReference type="ChEBI" id="CHEBI:58210"/>
    </ligand>
</feature>
<feature type="binding site" evidence="11">
    <location>
        <position position="184"/>
    </location>
    <ligand>
        <name>FMN</name>
        <dbReference type="ChEBI" id="CHEBI:58210"/>
    </ligand>
</feature>
<sequence>MSAADRKDDHVRLAAAQHPLVAGNAFDDVRLLHHALSGIDAGDVTLATEAAGLHWPAPFYINAMTGGSNRTGEINRALAAAAAAAGVPIASGSMSVALDDPDAAPTFRVLREQNPDGLLFANIGIERSADDARRAVALIDADALQIHVNAVQEIVMPEGGRSFGHWVASLERIVAAVDVPVIVKEVGFGLSRRTLSVLGEIGVAAADVAGRGGTDFVQIENARRTDADFGYLAGWGQSAVESLLDAPTDAPPLLASGGVRTPLDVIRGLALGAGAVGVSGTFLRMVLDGGADALSTALDAWKTQLRSVMTVLGARTSTDLIRTDLIIGGATAEFARARAIDITSLAHRSDALGAPGRSRNDR</sequence>
<dbReference type="Gene3D" id="3.20.20.70">
    <property type="entry name" value="Aldolase class I"/>
    <property type="match status" value="1"/>
</dbReference>
<dbReference type="HAMAP" id="MF_00354">
    <property type="entry name" value="Idi_2"/>
    <property type="match status" value="1"/>
</dbReference>
<dbReference type="CDD" id="cd02811">
    <property type="entry name" value="IDI-2_FMN"/>
    <property type="match status" value="1"/>
</dbReference>
<evidence type="ECO:0000256" key="6">
    <source>
        <dbReference type="ARBA" id="ARBA00022842"/>
    </source>
</evidence>
<name>A0ABN3PCT9_9MICO</name>
<keyword evidence="5 11" id="KW-0479">Metal-binding</keyword>
<comment type="catalytic activity">
    <reaction evidence="11">
        <text>isopentenyl diphosphate = dimethylallyl diphosphate</text>
        <dbReference type="Rhea" id="RHEA:23284"/>
        <dbReference type="ChEBI" id="CHEBI:57623"/>
        <dbReference type="ChEBI" id="CHEBI:128769"/>
        <dbReference type="EC" id="5.3.3.2"/>
    </reaction>
</comment>
<dbReference type="EC" id="5.3.3.2" evidence="11"/>
<evidence type="ECO:0000256" key="8">
    <source>
        <dbReference type="ARBA" id="ARBA00023229"/>
    </source>
</evidence>
<proteinExistence type="inferred from homology"/>
<dbReference type="RefSeq" id="WP_344228055.1">
    <property type="nucleotide sequence ID" value="NZ_BAAARI010000011.1"/>
</dbReference>
<comment type="subcellular location">
    <subcellularLocation>
        <location evidence="11">Cytoplasm</location>
    </subcellularLocation>
</comment>
<dbReference type="InterPro" id="IPR013785">
    <property type="entry name" value="Aldolase_TIM"/>
</dbReference>
<feature type="domain" description="FMN-dependent dehydrogenase" evidence="12">
    <location>
        <begin position="168"/>
        <end position="322"/>
    </location>
</feature>
<comment type="cofactor">
    <cofactor evidence="11">
        <name>Mg(2+)</name>
        <dbReference type="ChEBI" id="CHEBI:18420"/>
    </cofactor>
</comment>
<evidence type="ECO:0000256" key="10">
    <source>
        <dbReference type="ARBA" id="ARBA00025810"/>
    </source>
</evidence>
<evidence type="ECO:0000256" key="7">
    <source>
        <dbReference type="ARBA" id="ARBA00022857"/>
    </source>
</evidence>
<comment type="caution">
    <text evidence="13">The sequence shown here is derived from an EMBL/GenBank/DDBJ whole genome shotgun (WGS) entry which is preliminary data.</text>
</comment>
<evidence type="ECO:0000259" key="12">
    <source>
        <dbReference type="Pfam" id="PF01070"/>
    </source>
</evidence>
<comment type="similarity">
    <text evidence="11">Belongs to the IPP isomerase type 2 family.</text>
</comment>
<feature type="binding site" evidence="11">
    <location>
        <position position="153"/>
    </location>
    <ligand>
        <name>Mg(2+)</name>
        <dbReference type="ChEBI" id="CHEBI:18420"/>
    </ligand>
</feature>
<comment type="cofactor">
    <cofactor evidence="11">
        <name>NADPH</name>
        <dbReference type="ChEBI" id="CHEBI:57783"/>
    </cofactor>
</comment>
<reference evidence="13 14" key="1">
    <citation type="journal article" date="2019" name="Int. J. Syst. Evol. Microbiol.">
        <title>The Global Catalogue of Microorganisms (GCM) 10K type strain sequencing project: providing services to taxonomists for standard genome sequencing and annotation.</title>
        <authorList>
            <consortium name="The Broad Institute Genomics Platform"/>
            <consortium name="The Broad Institute Genome Sequencing Center for Infectious Disease"/>
            <person name="Wu L."/>
            <person name="Ma J."/>
        </authorList>
    </citation>
    <scope>NUCLEOTIDE SEQUENCE [LARGE SCALE GENOMIC DNA]</scope>
    <source>
        <strain evidence="13 14">JCM 16365</strain>
    </source>
</reference>
<dbReference type="PANTHER" id="PTHR43665:SF1">
    <property type="entry name" value="ISOPENTENYL-DIPHOSPHATE DELTA-ISOMERASE"/>
    <property type="match status" value="1"/>
</dbReference>
<keyword evidence="6 11" id="KW-0460">Magnesium</keyword>
<evidence type="ECO:0000256" key="5">
    <source>
        <dbReference type="ARBA" id="ARBA00022723"/>
    </source>
</evidence>
<comment type="cofactor">
    <cofactor evidence="1 11">
        <name>FMN</name>
        <dbReference type="ChEBI" id="CHEBI:58210"/>
    </cofactor>
</comment>
<dbReference type="PIRSF" id="PIRSF003314">
    <property type="entry name" value="IPP_isomerase"/>
    <property type="match status" value="1"/>
</dbReference>
<dbReference type="NCBIfam" id="TIGR02151">
    <property type="entry name" value="IPP_isom_2"/>
    <property type="match status" value="1"/>
</dbReference>
<accession>A0ABN3PCT9</accession>
<feature type="binding site" evidence="11">
    <location>
        <begin position="6"/>
        <end position="7"/>
    </location>
    <ligand>
        <name>substrate</name>
    </ligand>
</feature>
<feature type="binding site" evidence="11">
    <location>
        <begin position="279"/>
        <end position="280"/>
    </location>
    <ligand>
        <name>FMN</name>
        <dbReference type="ChEBI" id="CHEBI:58210"/>
    </ligand>
</feature>
<feature type="binding site" evidence="11">
    <location>
        <position position="93"/>
    </location>
    <ligand>
        <name>FMN</name>
        <dbReference type="ChEBI" id="CHEBI:58210"/>
    </ligand>
</feature>
<comment type="caution">
    <text evidence="11">Lacks conserved residue(s) required for the propagation of feature annotation.</text>
</comment>
<dbReference type="InterPro" id="IPR000262">
    <property type="entry name" value="FMN-dep_DH"/>
</dbReference>
<organism evidence="13 14">
    <name type="scientific">Microbacterium binotii</name>
    <dbReference type="NCBI Taxonomy" id="462710"/>
    <lineage>
        <taxon>Bacteria</taxon>
        <taxon>Bacillati</taxon>
        <taxon>Actinomycetota</taxon>
        <taxon>Actinomycetes</taxon>
        <taxon>Micrococcales</taxon>
        <taxon>Microbacteriaceae</taxon>
        <taxon>Microbacterium</taxon>
    </lineage>
</organism>
<keyword evidence="14" id="KW-1185">Reference proteome</keyword>
<comment type="subunit">
    <text evidence="10 11">Homooctamer. Dimer of tetramers.</text>
</comment>
<evidence type="ECO:0000313" key="14">
    <source>
        <dbReference type="Proteomes" id="UP001500274"/>
    </source>
</evidence>
<feature type="binding site" evidence="11">
    <location>
        <begin position="258"/>
        <end position="260"/>
    </location>
    <ligand>
        <name>FMN</name>
        <dbReference type="ChEBI" id="CHEBI:58210"/>
    </ligand>
</feature>
<evidence type="ECO:0000256" key="11">
    <source>
        <dbReference type="HAMAP-Rule" id="MF_00354"/>
    </source>
</evidence>
<dbReference type="InterPro" id="IPR011179">
    <property type="entry name" value="IPdP_isomerase"/>
</dbReference>
<dbReference type="SUPFAM" id="SSF51395">
    <property type="entry name" value="FMN-linked oxidoreductases"/>
    <property type="match status" value="1"/>
</dbReference>
<keyword evidence="7 11" id="KW-0521">NADP</keyword>
<protein>
    <recommendedName>
        <fullName evidence="11">Isopentenyl-diphosphate delta-isomerase</fullName>
        <shortName evidence="11">IPP isomerase</shortName>
        <ecNumber evidence="11">5.3.3.2</ecNumber>
    </recommendedName>
    <alternativeName>
        <fullName evidence="11">Isopentenyl diphosphate:dimethylallyl diphosphate isomerase</fullName>
    </alternativeName>
    <alternativeName>
        <fullName evidence="11">Isopentenyl pyrophosphate isomerase</fullName>
    </alternativeName>
    <alternativeName>
        <fullName evidence="11">Type 2 isopentenyl diphosphate isomerase</fullName>
        <shortName evidence="11">IDI-2</shortName>
    </alternativeName>
</protein>
<dbReference type="EMBL" id="BAAARI010000011">
    <property type="protein sequence ID" value="GAA2575796.1"/>
    <property type="molecule type" value="Genomic_DNA"/>
</dbReference>
<feature type="binding site" evidence="11">
    <location>
        <position position="152"/>
    </location>
    <ligand>
        <name>substrate</name>
    </ligand>
</feature>
<dbReference type="Proteomes" id="UP001500274">
    <property type="component" value="Unassembled WGS sequence"/>
</dbReference>
<keyword evidence="9 11" id="KW-0413">Isomerase</keyword>
<gene>
    <name evidence="11 13" type="primary">fni</name>
    <name evidence="13" type="ORF">GCM10009862_13830</name>
</gene>
<keyword evidence="8 11" id="KW-0414">Isoprene biosynthesis</keyword>
<evidence type="ECO:0000256" key="9">
    <source>
        <dbReference type="ARBA" id="ARBA00023235"/>
    </source>
</evidence>